<gene>
    <name evidence="11" type="ORF">D9619_006090</name>
</gene>
<dbReference type="NCBIfam" id="TIGR01297">
    <property type="entry name" value="CDF"/>
    <property type="match status" value="2"/>
</dbReference>
<feature type="transmembrane region" description="Helical" evidence="9">
    <location>
        <begin position="227"/>
        <end position="244"/>
    </location>
</feature>
<dbReference type="GO" id="GO:0005794">
    <property type="term" value="C:Golgi apparatus"/>
    <property type="evidence" value="ECO:0007669"/>
    <property type="project" value="TreeGrafter"/>
</dbReference>
<keyword evidence="6" id="KW-0406">Ion transport</keyword>
<comment type="caution">
    <text evidence="11">The sequence shown here is derived from an EMBL/GenBank/DDBJ whole genome shotgun (WGS) entry which is preliminary data.</text>
</comment>
<evidence type="ECO:0000313" key="11">
    <source>
        <dbReference type="EMBL" id="KAF5316638.1"/>
    </source>
</evidence>
<feature type="transmembrane region" description="Helical" evidence="9">
    <location>
        <begin position="338"/>
        <end position="357"/>
    </location>
</feature>
<feature type="transmembrane region" description="Helical" evidence="9">
    <location>
        <begin position="192"/>
        <end position="215"/>
    </location>
</feature>
<feature type="transmembrane region" description="Helical" evidence="9">
    <location>
        <begin position="409"/>
        <end position="428"/>
    </location>
</feature>
<dbReference type="GO" id="GO:1904257">
    <property type="term" value="P:zinc ion import into Golgi lumen"/>
    <property type="evidence" value="ECO:0007669"/>
    <property type="project" value="TreeGrafter"/>
</dbReference>
<keyword evidence="4 9" id="KW-0812">Transmembrane</keyword>
<dbReference type="InterPro" id="IPR045316">
    <property type="entry name" value="Msc2-like"/>
</dbReference>
<keyword evidence="3" id="KW-0813">Transport</keyword>
<evidence type="ECO:0000256" key="1">
    <source>
        <dbReference type="ARBA" id="ARBA00004141"/>
    </source>
</evidence>
<dbReference type="FunFam" id="1.20.1510.10:FF:000033">
    <property type="entry name" value="Unplaced genomic scaffold supercont1.9, whole genome shotgun sequence"/>
    <property type="match status" value="1"/>
</dbReference>
<evidence type="ECO:0000256" key="5">
    <source>
        <dbReference type="ARBA" id="ARBA00022989"/>
    </source>
</evidence>
<feature type="transmembrane region" description="Helical" evidence="9">
    <location>
        <begin position="440"/>
        <end position="459"/>
    </location>
</feature>
<dbReference type="GO" id="GO:0016020">
    <property type="term" value="C:membrane"/>
    <property type="evidence" value="ECO:0007669"/>
    <property type="project" value="UniProtKB-SubCell"/>
</dbReference>
<keyword evidence="5 9" id="KW-1133">Transmembrane helix</keyword>
<comment type="similarity">
    <text evidence="2">Belongs to the cation diffusion facilitator (CDF) transporter (TC 2.A.4) family. SLC30A subfamily.</text>
</comment>
<evidence type="ECO:0000256" key="6">
    <source>
        <dbReference type="ARBA" id="ARBA00023065"/>
    </source>
</evidence>
<dbReference type="InterPro" id="IPR002524">
    <property type="entry name" value="Cation_efflux"/>
</dbReference>
<evidence type="ECO:0000256" key="7">
    <source>
        <dbReference type="ARBA" id="ARBA00023136"/>
    </source>
</evidence>
<dbReference type="PANTHER" id="PTHR45755">
    <property type="match status" value="1"/>
</dbReference>
<feature type="transmembrane region" description="Helical" evidence="9">
    <location>
        <begin position="741"/>
        <end position="759"/>
    </location>
</feature>
<evidence type="ECO:0000313" key="12">
    <source>
        <dbReference type="Proteomes" id="UP000567179"/>
    </source>
</evidence>
<feature type="region of interest" description="Disordered" evidence="8">
    <location>
        <begin position="464"/>
        <end position="638"/>
    </location>
</feature>
<comment type="subcellular location">
    <subcellularLocation>
        <location evidence="1">Membrane</location>
        <topology evidence="1">Multi-pass membrane protein</topology>
    </subcellularLocation>
</comment>
<reference evidence="11 12" key="1">
    <citation type="journal article" date="2020" name="ISME J.">
        <title>Uncovering the hidden diversity of litter-decomposition mechanisms in mushroom-forming fungi.</title>
        <authorList>
            <person name="Floudas D."/>
            <person name="Bentzer J."/>
            <person name="Ahren D."/>
            <person name="Johansson T."/>
            <person name="Persson P."/>
            <person name="Tunlid A."/>
        </authorList>
    </citation>
    <scope>NUCLEOTIDE SEQUENCE [LARGE SCALE GENOMIC DNA]</scope>
    <source>
        <strain evidence="11 12">CBS 101986</strain>
    </source>
</reference>
<feature type="compositionally biased region" description="Low complexity" evidence="8">
    <location>
        <begin position="486"/>
        <end position="495"/>
    </location>
</feature>
<feature type="region of interest" description="Disordered" evidence="8">
    <location>
        <begin position="650"/>
        <end position="702"/>
    </location>
</feature>
<feature type="transmembrane region" description="Helical" evidence="9">
    <location>
        <begin position="709"/>
        <end position="735"/>
    </location>
</feature>
<dbReference type="Proteomes" id="UP000567179">
    <property type="component" value="Unassembled WGS sequence"/>
</dbReference>
<evidence type="ECO:0000259" key="10">
    <source>
        <dbReference type="Pfam" id="PF01545"/>
    </source>
</evidence>
<dbReference type="GO" id="GO:0031410">
    <property type="term" value="C:cytoplasmic vesicle"/>
    <property type="evidence" value="ECO:0007669"/>
    <property type="project" value="TreeGrafter"/>
</dbReference>
<organism evidence="11 12">
    <name type="scientific">Psilocybe cf. subviscida</name>
    <dbReference type="NCBI Taxonomy" id="2480587"/>
    <lineage>
        <taxon>Eukaryota</taxon>
        <taxon>Fungi</taxon>
        <taxon>Dikarya</taxon>
        <taxon>Basidiomycota</taxon>
        <taxon>Agaricomycotina</taxon>
        <taxon>Agaricomycetes</taxon>
        <taxon>Agaricomycetidae</taxon>
        <taxon>Agaricales</taxon>
        <taxon>Agaricineae</taxon>
        <taxon>Strophariaceae</taxon>
        <taxon>Psilocybe</taxon>
    </lineage>
</organism>
<feature type="transmembrane region" description="Helical" evidence="9">
    <location>
        <begin position="369"/>
        <end position="388"/>
    </location>
</feature>
<evidence type="ECO:0000256" key="4">
    <source>
        <dbReference type="ARBA" id="ARBA00022692"/>
    </source>
</evidence>
<dbReference type="InterPro" id="IPR027469">
    <property type="entry name" value="Cation_efflux_TMD_sf"/>
</dbReference>
<keyword evidence="12" id="KW-1185">Reference proteome</keyword>
<feature type="transmembrane region" description="Helical" evidence="9">
    <location>
        <begin position="90"/>
        <end position="112"/>
    </location>
</feature>
<evidence type="ECO:0000256" key="3">
    <source>
        <dbReference type="ARBA" id="ARBA00022448"/>
    </source>
</evidence>
<feature type="transmembrane region" description="Helical" evidence="9">
    <location>
        <begin position="143"/>
        <end position="165"/>
    </location>
</feature>
<dbReference type="Pfam" id="PF01545">
    <property type="entry name" value="Cation_efflux"/>
    <property type="match status" value="2"/>
</dbReference>
<feature type="transmembrane region" description="Helical" evidence="9">
    <location>
        <begin position="28"/>
        <end position="45"/>
    </location>
</feature>
<feature type="transmembrane region" description="Helical" evidence="9">
    <location>
        <begin position="57"/>
        <end position="78"/>
    </location>
</feature>
<evidence type="ECO:0000256" key="8">
    <source>
        <dbReference type="SAM" id="MobiDB-lite"/>
    </source>
</evidence>
<name>A0A8H5B4Y7_9AGAR</name>
<sequence>MPVPDARTRTKISLNPSRVLAASIPNRLLVRILLSNVLFVFATHASREWLLNLDVGILWVLMRVLACGALGVLIWGGFVGQVAKRGNIEWSVLGMASLLQFVQYGCLFTAMYRLPAPRVILLAHFSTYWVGSLSSARRTGAVLLAFVIAVLADTGLSLPVFWHYAPGYAALALHALSSTALEHTMSIMTPSLGATFCNAATILGATIFALPFYVFRTLVLQFPPTPVLPLVSLACIPFIAYAFLFSTPLNKQSVAQMGVKPQHFGVSFPALFGFSYAFGILIFREAPRWTDILVASLLYIGMYPENIEIITPISRTPTSRLMRSYLKTILSNPESRKIFYFLMLNLSYMMVQMLYGIWTNSLGLISDAIHMAFDCMAIGVGLFASVMATWDPNERFTYGYSRIETLSGFANGIFLILISIFIMFEAIQRILEPPEMNTNQLLLVSSLGLGVNLFGMFAMGGHHHHGHSHSHGHSHASHSNDHSGHSHGAIASPVHSTHDHSHSHSAAPHSDSHSHSHSPPPVVVSPSHSHSHSASNHVSTECNDHDEHSHSHGHSHDHVHEPGSSHDHDDHHSHEDHGHSHDHAHSHDHEPATSHSHSSSTVVPPQPMSHERSSSTSSISERPAGHSHPMKRHSRGPSISIDLAPKVAFPSSLAPTSPPLNTPLTPHYTFGHDDHYTKHHESKPQRPNVHQPVQHAPPQEGHSHNMRGVFLHVMADTLGSVGVIISTLLIQFYGWTGFDPIASLFIAILIAASVVPLVMDTGKVLALDVADRSADIERALAELNNIEGLASYSSARFWPKDSSTLIGSIHIQLEFSASSHDPTGPHSARAVTYTKADRVVERVDATLRQKISGLEELTIQIEGKPVMD</sequence>
<dbReference type="OrthoDB" id="78669at2759"/>
<feature type="compositionally biased region" description="Low complexity" evidence="8">
    <location>
        <begin position="524"/>
        <end position="539"/>
    </location>
</feature>
<feature type="compositionally biased region" description="Low complexity" evidence="8">
    <location>
        <begin position="593"/>
        <end position="603"/>
    </location>
</feature>
<keyword evidence="7 9" id="KW-0472">Membrane</keyword>
<evidence type="ECO:0000256" key="2">
    <source>
        <dbReference type="ARBA" id="ARBA00008873"/>
    </source>
</evidence>
<dbReference type="SUPFAM" id="SSF161111">
    <property type="entry name" value="Cation efflux protein transmembrane domain-like"/>
    <property type="match status" value="2"/>
</dbReference>
<evidence type="ECO:0000256" key="9">
    <source>
        <dbReference type="SAM" id="Phobius"/>
    </source>
</evidence>
<dbReference type="InterPro" id="IPR058533">
    <property type="entry name" value="Cation_efflux_TM"/>
</dbReference>
<protein>
    <recommendedName>
        <fullName evidence="10">Cation efflux protein transmembrane domain-containing protein</fullName>
    </recommendedName>
</protein>
<feature type="domain" description="Cation efflux protein transmembrane" evidence="10">
    <location>
        <begin position="699"/>
        <end position="765"/>
    </location>
</feature>
<feature type="compositionally biased region" description="Basic and acidic residues" evidence="8">
    <location>
        <begin position="542"/>
        <end position="592"/>
    </location>
</feature>
<proteinExistence type="inferred from homology"/>
<dbReference type="PANTHER" id="PTHR45755:SF4">
    <property type="entry name" value="ZINC TRANSPORTER 7"/>
    <property type="match status" value="1"/>
</dbReference>
<dbReference type="Gene3D" id="1.20.1510.10">
    <property type="entry name" value="Cation efflux protein transmembrane domain"/>
    <property type="match status" value="2"/>
</dbReference>
<dbReference type="GO" id="GO:0006882">
    <property type="term" value="P:intracellular zinc ion homeostasis"/>
    <property type="evidence" value="ECO:0007669"/>
    <property type="project" value="InterPro"/>
</dbReference>
<dbReference type="EMBL" id="JAACJJ010000042">
    <property type="protein sequence ID" value="KAF5316638.1"/>
    <property type="molecule type" value="Genomic_DNA"/>
</dbReference>
<dbReference type="GO" id="GO:0005385">
    <property type="term" value="F:zinc ion transmembrane transporter activity"/>
    <property type="evidence" value="ECO:0007669"/>
    <property type="project" value="InterPro"/>
</dbReference>
<dbReference type="AlphaFoldDB" id="A0A8H5B4Y7"/>
<accession>A0A8H5B4Y7</accession>
<feature type="transmembrane region" description="Helical" evidence="9">
    <location>
        <begin position="264"/>
        <end position="283"/>
    </location>
</feature>
<feature type="domain" description="Cation efflux protein transmembrane" evidence="10">
    <location>
        <begin position="338"/>
        <end position="470"/>
    </location>
</feature>
<feature type="compositionally biased region" description="Basic residues" evidence="8">
    <location>
        <begin position="464"/>
        <end position="476"/>
    </location>
</feature>
<feature type="transmembrane region" description="Helical" evidence="9">
    <location>
        <begin position="118"/>
        <end position="136"/>
    </location>
</feature>